<dbReference type="Proteomes" id="UP000240357">
    <property type="component" value="Unassembled WGS sequence"/>
</dbReference>
<feature type="transmembrane region" description="Helical" evidence="2">
    <location>
        <begin position="93"/>
        <end position="113"/>
    </location>
</feature>
<sequence length="184" mass="20196">MTQPDTLKWLLPDDGHFSLEQLRLYQEENLSAPARHQVEKHLLDCDLCADVLAGMAVSNRTQTQAAVSQLNQRLKSKIQSESRLKVRPLYGPTLRIAAGFLILLVSFGLFRYLQQPTTTVTSEKTVAQSSSTKPESVPQVALSAPPDPIIKPAEPEPATPAASKTPSPTRKTIVAKSTKKKSRL</sequence>
<gene>
    <name evidence="3" type="ORF">AHMF7605_17160</name>
</gene>
<keyword evidence="4" id="KW-1185">Reference proteome</keyword>
<evidence type="ECO:0000313" key="4">
    <source>
        <dbReference type="Proteomes" id="UP000240357"/>
    </source>
</evidence>
<organism evidence="3 4">
    <name type="scientific">Adhaeribacter arboris</name>
    <dbReference type="NCBI Taxonomy" id="2072846"/>
    <lineage>
        <taxon>Bacteria</taxon>
        <taxon>Pseudomonadati</taxon>
        <taxon>Bacteroidota</taxon>
        <taxon>Cytophagia</taxon>
        <taxon>Cytophagales</taxon>
        <taxon>Hymenobacteraceae</taxon>
        <taxon>Adhaeribacter</taxon>
    </lineage>
</organism>
<keyword evidence="2" id="KW-0812">Transmembrane</keyword>
<evidence type="ECO:0008006" key="5">
    <source>
        <dbReference type="Google" id="ProtNLM"/>
    </source>
</evidence>
<keyword evidence="2" id="KW-0472">Membrane</keyword>
<accession>A0A2T2YHX3</accession>
<dbReference type="OrthoDB" id="1112758at2"/>
<feature type="compositionally biased region" description="Low complexity" evidence="1">
    <location>
        <begin position="159"/>
        <end position="168"/>
    </location>
</feature>
<comment type="caution">
    <text evidence="3">The sequence shown here is derived from an EMBL/GenBank/DDBJ whole genome shotgun (WGS) entry which is preliminary data.</text>
</comment>
<keyword evidence="2" id="KW-1133">Transmembrane helix</keyword>
<evidence type="ECO:0000313" key="3">
    <source>
        <dbReference type="EMBL" id="PSR55109.1"/>
    </source>
</evidence>
<protein>
    <recommendedName>
        <fullName evidence="5">Zinc-finger domain-containing protein</fullName>
    </recommendedName>
</protein>
<proteinExistence type="predicted"/>
<reference evidence="3 4" key="1">
    <citation type="submission" date="2018-03" db="EMBL/GenBank/DDBJ databases">
        <title>Adhaeribacter sp. HMF7605 Genome sequencing and assembly.</title>
        <authorList>
            <person name="Kang H."/>
            <person name="Kang J."/>
            <person name="Cha I."/>
            <person name="Kim H."/>
            <person name="Joh K."/>
        </authorList>
    </citation>
    <scope>NUCLEOTIDE SEQUENCE [LARGE SCALE GENOMIC DNA]</scope>
    <source>
        <strain evidence="3 4">HMF7605</strain>
    </source>
</reference>
<evidence type="ECO:0000256" key="1">
    <source>
        <dbReference type="SAM" id="MobiDB-lite"/>
    </source>
</evidence>
<feature type="region of interest" description="Disordered" evidence="1">
    <location>
        <begin position="123"/>
        <end position="184"/>
    </location>
</feature>
<dbReference type="RefSeq" id="WP_106931287.1">
    <property type="nucleotide sequence ID" value="NZ_PYFT01000001.1"/>
</dbReference>
<dbReference type="AlphaFoldDB" id="A0A2T2YHX3"/>
<evidence type="ECO:0000256" key="2">
    <source>
        <dbReference type="SAM" id="Phobius"/>
    </source>
</evidence>
<dbReference type="EMBL" id="PYFT01000001">
    <property type="protein sequence ID" value="PSR55109.1"/>
    <property type="molecule type" value="Genomic_DNA"/>
</dbReference>
<feature type="compositionally biased region" description="Polar residues" evidence="1">
    <location>
        <begin position="123"/>
        <end position="134"/>
    </location>
</feature>
<name>A0A2T2YHX3_9BACT</name>